<reference evidence="11 12" key="1">
    <citation type="journal article" date="2018" name="Plant J.">
        <title>Genome sequences of Chlorella sorokiniana UTEX 1602 and Micractinium conductrix SAG 241.80: implications to maltose excretion by a green alga.</title>
        <authorList>
            <person name="Arriola M.B."/>
            <person name="Velmurugan N."/>
            <person name="Zhang Y."/>
            <person name="Plunkett M.H."/>
            <person name="Hondzo H."/>
            <person name="Barney B.M."/>
        </authorList>
    </citation>
    <scope>NUCLEOTIDE SEQUENCE [LARGE SCALE GENOMIC DNA]</scope>
    <source>
        <strain evidence="11">1602</strain>
        <strain evidence="12">UTEX 1602</strain>
    </source>
</reference>
<dbReference type="SUPFAM" id="SSF55620">
    <property type="entry name" value="Tetrahydrobiopterin biosynthesis enzymes-like"/>
    <property type="match status" value="1"/>
</dbReference>
<evidence type="ECO:0000256" key="9">
    <source>
        <dbReference type="SAM" id="MobiDB-lite"/>
    </source>
</evidence>
<dbReference type="EMBL" id="LHPG02000009">
    <property type="protein sequence ID" value="PRW56116.1"/>
    <property type="molecule type" value="Genomic_DNA"/>
</dbReference>
<sequence>MGAWDSAPPAIQRMVHALSLQESEEGRIKGYEMQPRSGDVFIASPPKCGTTWVCQLVQTLRSRGDMSFEEINLVIPCIEMAWDGGYKDLQAPQPWSPRVFKTHIWYPDCPKAAGVKYIFVVRDPQEAAPSFFHFLCDWTFDAGDISLDQFVTQFFLKRGAPASRMENAGMLHNMASWYQHRADPSVLWLHYEDLHEDLPAAVRLLAGFLGIGACDAELQALAVQQGSIDFMKQFPEKYDEHMLKAAMNVNMGRPPDAGMQRAESGSKVREGRVGSNSKQLGEAARAAIHAKWQEVMAPVTGCSSYQEMRRSINRELRRPFLYDGSSAVRLTPSGVRQVFATNCNGTSLYTPVGAAVLSTGEVWVGTLNTSPNLFKFAADGTCLLSMTVGRAAGRYLAGPDSSGNVYFAVADILTGGTTYIYKITPSGTVSTFISNTEWNSAVGSFNSDNPVAMYVDAVNGLLFVGPSNSAAGIQRWRLSDKNRATINMGGYSTTSWYGVGTDGASSATIYASMSDAHVLASGSNGTAAVTDYGATALGSGSSFYVTPKDGFIYGNLGRFNLSAGSCSYERLLWIYSGALGLAVSSTGFFIPAYGDSTQIGMLIWGRPSTSSSTGVETLVLARDLTLSGTGVPSQACGEVGGKVYLITDAGTKITSVDITTRAVTTVITGLTRTVACTFDIGGSGDLVFGDADNVIVAPAASLAGSLPIARSSLTPKFSVGATGANSTTITGLAATTGSTHQYFVFKAGIVNTGSTVATPGTVVRVDAASTPTTTTLWASVTLTTGLKFPATSAPYWFGGTLALTTDGTLYLTKVLSDNFMYTLASAGTATSNSTATPYGATSGTNFMKSNIYIASSGTAVYTTCSKDVYQACISEASGSDPGVAARSRGPLAAMLLAAARSLLPAQVPAAVAVAIAATAGRRLFSSDLSGLPHDKILLRGLVFHGYHGVLPEENRLGQKFVVDATLFTDLSHAGKSDDLRRTVNYAQVYESIQEIVEGPPQQLIEAVAERIAGKVLGEHPGVAAITVRVAKPHVAVPGVLHSLGVEITRRRQEAEL</sequence>
<comment type="function">
    <text evidence="8">Catalyzes the conversion of 7,8-dihydroneopterin to 6-hydroxymethyl-7,8-dihydropterin.</text>
</comment>
<dbReference type="NCBIfam" id="TIGR00525">
    <property type="entry name" value="folB"/>
    <property type="match status" value="1"/>
</dbReference>
<keyword evidence="5 8" id="KW-0456">Lyase</keyword>
<dbReference type="GO" id="GO:0046656">
    <property type="term" value="P:folic acid biosynthetic process"/>
    <property type="evidence" value="ECO:0007669"/>
    <property type="project" value="UniProtKB-UniRule"/>
</dbReference>
<comment type="pathway">
    <text evidence="2 8">Cofactor biosynthesis; tetrahydrofolate biosynthesis; 2-amino-4-hydroxy-6-hydroxymethyl-7,8-dihydropteridine diphosphate from 7,8-dihydroneopterin triphosphate: step 3/4.</text>
</comment>
<evidence type="ECO:0000256" key="2">
    <source>
        <dbReference type="ARBA" id="ARBA00005013"/>
    </source>
</evidence>
<dbReference type="GO" id="GO:0046654">
    <property type="term" value="P:tetrahydrofolate biosynthetic process"/>
    <property type="evidence" value="ECO:0007669"/>
    <property type="project" value="UniProtKB-UniRule"/>
</dbReference>
<evidence type="ECO:0000256" key="7">
    <source>
        <dbReference type="ARBA" id="ARBA00063311"/>
    </source>
</evidence>
<dbReference type="InterPro" id="IPR006157">
    <property type="entry name" value="FolB_dom"/>
</dbReference>
<evidence type="ECO:0000256" key="1">
    <source>
        <dbReference type="ARBA" id="ARBA00001353"/>
    </source>
</evidence>
<comment type="similarity">
    <text evidence="3 8">Belongs to the DHNA family.</text>
</comment>
<evidence type="ECO:0000256" key="5">
    <source>
        <dbReference type="ARBA" id="ARBA00023239"/>
    </source>
</evidence>
<dbReference type="InterPro" id="IPR006156">
    <property type="entry name" value="Dihydroneopterin_aldolase"/>
</dbReference>
<dbReference type="CDD" id="cd00534">
    <property type="entry name" value="DHNA_DHNTPE"/>
    <property type="match status" value="1"/>
</dbReference>
<dbReference type="InterPro" id="IPR000863">
    <property type="entry name" value="Sulfotransferase_dom"/>
</dbReference>
<dbReference type="EMBL" id="LHPG02000009">
    <property type="protein sequence ID" value="PRW56117.1"/>
    <property type="molecule type" value="Genomic_DNA"/>
</dbReference>
<name>A0A2P6TQ05_CHLSO</name>
<organism evidence="11 12">
    <name type="scientific">Chlorella sorokiniana</name>
    <name type="common">Freshwater green alga</name>
    <dbReference type="NCBI Taxonomy" id="3076"/>
    <lineage>
        <taxon>Eukaryota</taxon>
        <taxon>Viridiplantae</taxon>
        <taxon>Chlorophyta</taxon>
        <taxon>core chlorophytes</taxon>
        <taxon>Trebouxiophyceae</taxon>
        <taxon>Chlorellales</taxon>
        <taxon>Chlorellaceae</taxon>
        <taxon>Chlorella clade</taxon>
        <taxon>Chlorella</taxon>
    </lineage>
</organism>
<dbReference type="Pfam" id="PF02152">
    <property type="entry name" value="FolB"/>
    <property type="match status" value="1"/>
</dbReference>
<dbReference type="SUPFAM" id="SSF52540">
    <property type="entry name" value="P-loop containing nucleoside triphosphate hydrolases"/>
    <property type="match status" value="1"/>
</dbReference>
<evidence type="ECO:0000256" key="4">
    <source>
        <dbReference type="ARBA" id="ARBA00022909"/>
    </source>
</evidence>
<dbReference type="OrthoDB" id="205623at2759"/>
<dbReference type="SMART" id="SM00905">
    <property type="entry name" value="FolB"/>
    <property type="match status" value="1"/>
</dbReference>
<evidence type="ECO:0000256" key="3">
    <source>
        <dbReference type="ARBA" id="ARBA00005708"/>
    </source>
</evidence>
<dbReference type="Gene3D" id="3.30.1130.10">
    <property type="match status" value="1"/>
</dbReference>
<keyword evidence="12" id="KW-1185">Reference proteome</keyword>
<feature type="region of interest" description="Disordered" evidence="9">
    <location>
        <begin position="256"/>
        <end position="276"/>
    </location>
</feature>
<dbReference type="Gene3D" id="3.40.50.300">
    <property type="entry name" value="P-loop containing nucleotide triphosphate hydrolases"/>
    <property type="match status" value="1"/>
</dbReference>
<keyword evidence="4 8" id="KW-0289">Folate biosynthesis</keyword>
<dbReference type="GO" id="GO:0004150">
    <property type="term" value="F:dihydroneopterin aldolase activity"/>
    <property type="evidence" value="ECO:0007669"/>
    <property type="project" value="UniProtKB-UniRule"/>
</dbReference>
<dbReference type="GO" id="GO:0008146">
    <property type="term" value="F:sulfotransferase activity"/>
    <property type="evidence" value="ECO:0007669"/>
    <property type="project" value="InterPro"/>
</dbReference>
<comment type="caution">
    <text evidence="11">The sequence shown here is derived from an EMBL/GenBank/DDBJ whole genome shotgun (WGS) entry which is preliminary data.</text>
</comment>
<evidence type="ECO:0000313" key="12">
    <source>
        <dbReference type="Proteomes" id="UP000239899"/>
    </source>
</evidence>
<dbReference type="SUPFAM" id="SSF101898">
    <property type="entry name" value="NHL repeat"/>
    <property type="match status" value="1"/>
</dbReference>
<dbReference type="InterPro" id="IPR043133">
    <property type="entry name" value="GTP-CH-I_C/QueF"/>
</dbReference>
<dbReference type="NCBIfam" id="TIGR00526">
    <property type="entry name" value="folB_dom"/>
    <property type="match status" value="1"/>
</dbReference>
<dbReference type="STRING" id="3076.A0A2P6TQ05"/>
<dbReference type="Pfam" id="PF00685">
    <property type="entry name" value="Sulfotransfer_1"/>
    <property type="match status" value="1"/>
</dbReference>
<dbReference type="GO" id="GO:0005737">
    <property type="term" value="C:cytoplasm"/>
    <property type="evidence" value="ECO:0007669"/>
    <property type="project" value="TreeGrafter"/>
</dbReference>
<dbReference type="PANTHER" id="PTHR42844:SF1">
    <property type="entry name" value="DIHYDRONEOPTERIN ALDOLASE 1-RELATED"/>
    <property type="match status" value="1"/>
</dbReference>
<proteinExistence type="inferred from homology"/>
<dbReference type="EC" id="4.1.2.25" evidence="8"/>
<accession>A0A2P6TQ05</accession>
<dbReference type="Proteomes" id="UP000239899">
    <property type="component" value="Unassembled WGS sequence"/>
</dbReference>
<gene>
    <name evidence="11" type="ORF">C2E21_4960</name>
</gene>
<comment type="subunit">
    <text evidence="7">Homooctamer. Forms a hollow cylinder assembled from two ring-shaped tetramers.</text>
</comment>
<evidence type="ECO:0000256" key="6">
    <source>
        <dbReference type="ARBA" id="ARBA00055579"/>
    </source>
</evidence>
<evidence type="ECO:0000259" key="10">
    <source>
        <dbReference type="SMART" id="SM00905"/>
    </source>
</evidence>
<feature type="domain" description="Dihydroneopterin aldolase/epimerase" evidence="10">
    <location>
        <begin position="936"/>
        <end position="1049"/>
    </location>
</feature>
<evidence type="ECO:0000256" key="8">
    <source>
        <dbReference type="RuleBase" id="RU362079"/>
    </source>
</evidence>
<reference evidence="11" key="2">
    <citation type="submission" date="2018-02" db="EMBL/GenBank/DDBJ databases">
        <authorList>
            <person name="Cohen D.B."/>
            <person name="Kent A.D."/>
        </authorList>
    </citation>
    <scope>NUCLEOTIDE SEQUENCE</scope>
    <source>
        <strain evidence="11">1602</strain>
    </source>
</reference>
<dbReference type="FunFam" id="3.30.1130.10:FF:000003">
    <property type="entry name" value="7,8-dihydroneopterin aldolase"/>
    <property type="match status" value="1"/>
</dbReference>
<keyword evidence="11" id="KW-0808">Transferase</keyword>
<protein>
    <recommendedName>
        <fullName evidence="8">7,8-dihydroneopterin aldolase</fullName>
        <ecNumber evidence="8">4.1.2.25</ecNumber>
    </recommendedName>
</protein>
<dbReference type="UniPathway" id="UPA00077">
    <property type="reaction ID" value="UER00154"/>
</dbReference>
<dbReference type="AlphaFoldDB" id="A0A2P6TQ05"/>
<dbReference type="PANTHER" id="PTHR42844">
    <property type="entry name" value="DIHYDRONEOPTERIN ALDOLASE 1-RELATED"/>
    <property type="match status" value="1"/>
</dbReference>
<comment type="function">
    <text evidence="6">Catalyzes the conversion of 7,8-dihydroneopterin into 6-hydroxymethyl-7,8-dihydropterin, a biosynthetic precursor of the vitamin tetrahydrofolate. Can use L-threo-dihydroneopterin and D-erythro-dihydroneopterin as substrates for the formation of 6-hydroxymethyldihydropterin, but it can also catalyze the epimerization of carbon 2' of dihydroneopterin and dihydromonapterin.</text>
</comment>
<comment type="catalytic activity">
    <reaction evidence="1 8">
        <text>7,8-dihydroneopterin = 6-hydroxymethyl-7,8-dihydropterin + glycolaldehyde</text>
        <dbReference type="Rhea" id="RHEA:10540"/>
        <dbReference type="ChEBI" id="CHEBI:17001"/>
        <dbReference type="ChEBI" id="CHEBI:17071"/>
        <dbReference type="ChEBI" id="CHEBI:44841"/>
        <dbReference type="EC" id="4.1.2.25"/>
    </reaction>
</comment>
<evidence type="ECO:0000313" key="11">
    <source>
        <dbReference type="EMBL" id="PRW56116.1"/>
    </source>
</evidence>
<dbReference type="InterPro" id="IPR027417">
    <property type="entry name" value="P-loop_NTPase"/>
</dbReference>